<sequence length="96" mass="11339">MSINWIKFAMRFKKAGVSLEAIREYIHLAIQGESTKEARRETLIETKARLDKKMQDIQETLDVINYKIDTYEQKCEPVTNEVIADWKASRKKQETF</sequence>
<evidence type="ECO:0000256" key="1">
    <source>
        <dbReference type="SAM" id="Coils"/>
    </source>
</evidence>
<keyword evidence="3" id="KW-0238">DNA-binding</keyword>
<dbReference type="EMBL" id="CP086239">
    <property type="protein sequence ID" value="WAG59371.1"/>
    <property type="molecule type" value="Genomic_DNA"/>
</dbReference>
<dbReference type="InterPro" id="IPR009061">
    <property type="entry name" value="DNA-bd_dom_put_sf"/>
</dbReference>
<dbReference type="Pfam" id="PF09278">
    <property type="entry name" value="MerR-DNA-bind"/>
    <property type="match status" value="1"/>
</dbReference>
<name>A0AA47EFQ2_9CLOT</name>
<feature type="domain" description="Transcription regulator MerR DNA binding" evidence="2">
    <location>
        <begin position="5"/>
        <end position="63"/>
    </location>
</feature>
<evidence type="ECO:0000313" key="4">
    <source>
        <dbReference type="Proteomes" id="UP001164733"/>
    </source>
</evidence>
<evidence type="ECO:0000259" key="2">
    <source>
        <dbReference type="Pfam" id="PF09278"/>
    </source>
</evidence>
<dbReference type="RefSeq" id="WP_268055898.1">
    <property type="nucleotide sequence ID" value="NZ_CP086239.1"/>
</dbReference>
<dbReference type="Gene3D" id="1.10.1660.10">
    <property type="match status" value="1"/>
</dbReference>
<organism evidence="3 4">
    <name type="scientific">Clostridium estertheticum</name>
    <dbReference type="NCBI Taxonomy" id="238834"/>
    <lineage>
        <taxon>Bacteria</taxon>
        <taxon>Bacillati</taxon>
        <taxon>Bacillota</taxon>
        <taxon>Clostridia</taxon>
        <taxon>Eubacteriales</taxon>
        <taxon>Clostridiaceae</taxon>
        <taxon>Clostridium</taxon>
    </lineage>
</organism>
<proteinExistence type="predicted"/>
<dbReference type="InterPro" id="IPR015358">
    <property type="entry name" value="Tscrpt_reg_MerR_DNA-bd"/>
</dbReference>
<accession>A0AA47EFQ2</accession>
<dbReference type="AlphaFoldDB" id="A0AA47EFQ2"/>
<reference evidence="3" key="1">
    <citation type="submission" date="2021-11" db="EMBL/GenBank/DDBJ databases">
        <title>Clostridia strains as spoilage organisms.</title>
        <authorList>
            <person name="Wambui J."/>
            <person name="Stevens M.J.A."/>
            <person name="Stephan R."/>
        </authorList>
    </citation>
    <scope>NUCLEOTIDE SEQUENCE</scope>
    <source>
        <strain evidence="3">CF009</strain>
    </source>
</reference>
<dbReference type="GO" id="GO:0003677">
    <property type="term" value="F:DNA binding"/>
    <property type="evidence" value="ECO:0007669"/>
    <property type="project" value="UniProtKB-KW"/>
</dbReference>
<keyword evidence="1" id="KW-0175">Coiled coil</keyword>
<feature type="coiled-coil region" evidence="1">
    <location>
        <begin position="40"/>
        <end position="74"/>
    </location>
</feature>
<dbReference type="SUPFAM" id="SSF46955">
    <property type="entry name" value="Putative DNA-binding domain"/>
    <property type="match status" value="1"/>
</dbReference>
<protein>
    <submittedName>
        <fullName evidence="3">MerR family DNA-binding protein</fullName>
    </submittedName>
</protein>
<dbReference type="Proteomes" id="UP001164733">
    <property type="component" value="Chromosome"/>
</dbReference>
<gene>
    <name evidence="3" type="ORF">LL038_17245</name>
</gene>
<evidence type="ECO:0000313" key="3">
    <source>
        <dbReference type="EMBL" id="WAG59371.1"/>
    </source>
</evidence>